<dbReference type="Pfam" id="PF06439">
    <property type="entry name" value="3keto-disac_hyd"/>
    <property type="match status" value="1"/>
</dbReference>
<evidence type="ECO:0000313" key="2">
    <source>
        <dbReference type="EMBL" id="NGO39509.1"/>
    </source>
</evidence>
<evidence type="ECO:0000259" key="1">
    <source>
        <dbReference type="Pfam" id="PF06439"/>
    </source>
</evidence>
<accession>A0A6M1RPQ6</accession>
<gene>
    <name evidence="2" type="ORF">G4L39_08885</name>
</gene>
<proteinExistence type="predicted"/>
<dbReference type="InterPro" id="IPR016195">
    <property type="entry name" value="Pol/histidinol_Pase-like"/>
</dbReference>
<evidence type="ECO:0000313" key="3">
    <source>
        <dbReference type="Proteomes" id="UP000477311"/>
    </source>
</evidence>
<protein>
    <submittedName>
        <fullName evidence="2">DUF1080 domain-containing protein</fullName>
    </submittedName>
</protein>
<dbReference type="SUPFAM" id="SSF89550">
    <property type="entry name" value="PHP domain-like"/>
    <property type="match status" value="1"/>
</dbReference>
<dbReference type="GO" id="GO:0016787">
    <property type="term" value="F:hydrolase activity"/>
    <property type="evidence" value="ECO:0007669"/>
    <property type="project" value="InterPro"/>
</dbReference>
<dbReference type="Proteomes" id="UP000477311">
    <property type="component" value="Unassembled WGS sequence"/>
</dbReference>
<dbReference type="EMBL" id="JAAKYA010000053">
    <property type="protein sequence ID" value="NGO39509.1"/>
    <property type="molecule type" value="Genomic_DNA"/>
</dbReference>
<dbReference type="InterPro" id="IPR010496">
    <property type="entry name" value="AL/BT2_dom"/>
</dbReference>
<keyword evidence="3" id="KW-1185">Reference proteome</keyword>
<dbReference type="Gene3D" id="2.60.120.560">
    <property type="entry name" value="Exo-inulinase, domain 1"/>
    <property type="match status" value="1"/>
</dbReference>
<feature type="domain" description="3-keto-alpha-glucoside-1,2-lyase/3-keto-2-hydroxy-glucal hydratase" evidence="1">
    <location>
        <begin position="26"/>
        <end position="214"/>
    </location>
</feature>
<organism evidence="2 3">
    <name type="scientific">Limisphaera ngatamarikiensis</name>
    <dbReference type="NCBI Taxonomy" id="1324935"/>
    <lineage>
        <taxon>Bacteria</taxon>
        <taxon>Pseudomonadati</taxon>
        <taxon>Verrucomicrobiota</taxon>
        <taxon>Verrucomicrobiia</taxon>
        <taxon>Limisphaerales</taxon>
        <taxon>Limisphaeraceae</taxon>
        <taxon>Limisphaera</taxon>
    </lineage>
</organism>
<comment type="caution">
    <text evidence="2">The sequence shown here is derived from an EMBL/GenBank/DDBJ whole genome shotgun (WGS) entry which is preliminary data.</text>
</comment>
<dbReference type="Gene3D" id="3.20.20.140">
    <property type="entry name" value="Metal-dependent hydrolases"/>
    <property type="match status" value="1"/>
</dbReference>
<name>A0A6M1RPQ6_9BACT</name>
<dbReference type="AlphaFoldDB" id="A0A6M1RPQ6"/>
<dbReference type="RefSeq" id="WP_165107565.1">
    <property type="nucleotide sequence ID" value="NZ_JAAKYA010000053.1"/>
</dbReference>
<sequence>MKRRGWICAGLLGLMGIGGYAATEPWEDLFDGRTLTGWRAAEHPATFRVENGVLVAHGPRAHLFYVGRDGAGADFRNFELEAEVRAAPGANSGIYFHTAWQENGWPARGFEVQINNSARPHNGYWELKKTGSLYGLRNVYKQLVPDNTWFRLRIVVEVPRVRVFVNEHWVVDYVEPEPPAAPESRPGRRLGHGTFALQGHDPDSRVEFRRIRVRRLPDDAPAGVVRPTADATWRQMIELGTANFPLVDFHTHLKGGLTLEEVLAHMRRTGMNHGIAVNGGLGFAVTNDATALAWLDSVRNTPVFAGLQAEGREWTRLFSAETVARFDYVFTDAMTLTDRQGRRMRLWIPEEVQVGDPEAFMEHLVDTIVRILETEPIDFYANPTYLPEVLTPRYDQLWTPERRRRVIEAAARNGVAIEINSRLELPRPDFIREAKAAGVKFTLGTNNPDRELLPNTYALRMIRECGLGWQDMWMPRPDGEKPVQRRGLPR</sequence>
<reference evidence="2 3" key="1">
    <citation type="submission" date="2020-02" db="EMBL/GenBank/DDBJ databases">
        <title>Draft genome sequence of Limisphaera ngatamarikiensis NGM72.4T, a thermophilic Verrucomicrobia grouped in subdivision 3.</title>
        <authorList>
            <person name="Carere C.R."/>
            <person name="Steen J."/>
            <person name="Hugenholtz P."/>
            <person name="Stott M.B."/>
        </authorList>
    </citation>
    <scope>NUCLEOTIDE SEQUENCE [LARGE SCALE GENOMIC DNA]</scope>
    <source>
        <strain evidence="2 3">NGM72.4</strain>
    </source>
</reference>